<dbReference type="PANTHER" id="PTHR12592">
    <property type="entry name" value="ATP-DEPENDENT (S)-NAD(P)H-HYDRATE DEHYDRATASE FAMILY MEMBER"/>
    <property type="match status" value="1"/>
</dbReference>
<keyword evidence="7 17" id="KW-0067">ATP-binding</keyword>
<evidence type="ECO:0000313" key="23">
    <source>
        <dbReference type="Proteomes" id="UP000660021"/>
    </source>
</evidence>
<feature type="binding site" evidence="18">
    <location>
        <position position="167"/>
    </location>
    <ligand>
        <name>(6S)-NADPHX</name>
        <dbReference type="ChEBI" id="CHEBI:64076"/>
    </ligand>
</feature>
<evidence type="ECO:0000256" key="5">
    <source>
        <dbReference type="ARBA" id="ARBA00022723"/>
    </source>
</evidence>
<feature type="binding site" evidence="17">
    <location>
        <position position="338"/>
    </location>
    <ligand>
        <name>(6S)-NADPHX</name>
        <dbReference type="ChEBI" id="CHEBI:64076"/>
    </ligand>
</feature>
<evidence type="ECO:0000256" key="16">
    <source>
        <dbReference type="ARBA" id="ARBA00049209"/>
    </source>
</evidence>
<dbReference type="EC" id="4.2.1.136" evidence="19"/>
<dbReference type="EC" id="5.1.99.6" evidence="19"/>
<keyword evidence="12 17" id="KW-0456">Lyase</keyword>
<reference evidence="22 23" key="1">
    <citation type="submission" date="2020-08" db="EMBL/GenBank/DDBJ databases">
        <title>Genome public.</title>
        <authorList>
            <person name="Liu C."/>
            <person name="Sun Q."/>
        </authorList>
    </citation>
    <scope>NUCLEOTIDE SEQUENCE [LARGE SCALE GENOMIC DNA]</scope>
    <source>
        <strain evidence="22 23">New-38</strain>
    </source>
</reference>
<evidence type="ECO:0000256" key="11">
    <source>
        <dbReference type="ARBA" id="ARBA00023235"/>
    </source>
</evidence>
<feature type="binding site" evidence="17">
    <location>
        <position position="453"/>
    </location>
    <ligand>
        <name>AMP</name>
        <dbReference type="ChEBI" id="CHEBI:456215"/>
    </ligand>
</feature>
<evidence type="ECO:0000256" key="17">
    <source>
        <dbReference type="HAMAP-Rule" id="MF_01965"/>
    </source>
</evidence>
<dbReference type="NCBIfam" id="TIGR00196">
    <property type="entry name" value="yjeF_cterm"/>
    <property type="match status" value="1"/>
</dbReference>
<dbReference type="Gene3D" id="3.40.1190.20">
    <property type="match status" value="1"/>
</dbReference>
<dbReference type="NCBIfam" id="TIGR00197">
    <property type="entry name" value="yjeF_nterm"/>
    <property type="match status" value="1"/>
</dbReference>
<feature type="domain" description="YjeF C-terminal" evidence="20">
    <location>
        <begin position="232"/>
        <end position="513"/>
    </location>
</feature>
<keyword evidence="5 18" id="KW-0479">Metal-binding</keyword>
<dbReference type="SUPFAM" id="SSF53613">
    <property type="entry name" value="Ribokinase-like"/>
    <property type="match status" value="1"/>
</dbReference>
<comment type="similarity">
    <text evidence="4 19">In the C-terminal section; belongs to the NnrD/CARKD family.</text>
</comment>
<keyword evidence="13" id="KW-0511">Multifunctional enzyme</keyword>
<evidence type="ECO:0000259" key="21">
    <source>
        <dbReference type="PROSITE" id="PS51385"/>
    </source>
</evidence>
<dbReference type="InterPro" id="IPR029056">
    <property type="entry name" value="Ribokinase-like"/>
</dbReference>
<dbReference type="InterPro" id="IPR030677">
    <property type="entry name" value="Nnr"/>
</dbReference>
<evidence type="ECO:0000256" key="1">
    <source>
        <dbReference type="ARBA" id="ARBA00000013"/>
    </source>
</evidence>
<proteinExistence type="inferred from homology"/>
<keyword evidence="11 18" id="KW-0413">Isomerase</keyword>
<dbReference type="RefSeq" id="WP_186962742.1">
    <property type="nucleotide sequence ID" value="NZ_JACOPR010000001.1"/>
</dbReference>
<comment type="caution">
    <text evidence="22">The sequence shown here is derived from an EMBL/GenBank/DDBJ whole genome shotgun (WGS) entry which is preliminary data.</text>
</comment>
<feature type="binding site" evidence="18">
    <location>
        <begin position="64"/>
        <end position="68"/>
    </location>
    <ligand>
        <name>(6S)-NADPHX</name>
        <dbReference type="ChEBI" id="CHEBI:64076"/>
    </ligand>
</feature>
<evidence type="ECO:0000256" key="19">
    <source>
        <dbReference type="PIRNR" id="PIRNR017184"/>
    </source>
</evidence>
<evidence type="ECO:0000256" key="15">
    <source>
        <dbReference type="ARBA" id="ARBA00048238"/>
    </source>
</evidence>
<evidence type="ECO:0000256" key="12">
    <source>
        <dbReference type="ARBA" id="ARBA00023239"/>
    </source>
</evidence>
<accession>A0ABR7HP34</accession>
<dbReference type="EMBL" id="JACOPR010000001">
    <property type="protein sequence ID" value="MBC5729275.1"/>
    <property type="molecule type" value="Genomic_DNA"/>
</dbReference>
<evidence type="ECO:0000256" key="4">
    <source>
        <dbReference type="ARBA" id="ARBA00009524"/>
    </source>
</evidence>
<protein>
    <recommendedName>
        <fullName evidence="19">Bifunctional NAD(P)H-hydrate repair enzyme</fullName>
    </recommendedName>
    <alternativeName>
        <fullName evidence="19">Nicotinamide nucleotide repair protein</fullName>
    </alternativeName>
    <domain>
        <recommendedName>
            <fullName evidence="19">ADP-dependent (S)-NAD(P)H-hydrate dehydratase</fullName>
            <ecNumber evidence="19">4.2.1.136</ecNumber>
        </recommendedName>
        <alternativeName>
            <fullName evidence="19">ADP-dependent NAD(P)HX dehydratase</fullName>
        </alternativeName>
    </domain>
    <domain>
        <recommendedName>
            <fullName evidence="19">NAD(P)H-hydrate epimerase</fullName>
            <ecNumber evidence="19">5.1.99.6</ecNumber>
        </recommendedName>
    </domain>
</protein>
<dbReference type="HAMAP" id="MF_01965">
    <property type="entry name" value="NADHX_dehydratase"/>
    <property type="match status" value="1"/>
</dbReference>
<comment type="subunit">
    <text evidence="17">Homotetramer.</text>
</comment>
<evidence type="ECO:0000256" key="10">
    <source>
        <dbReference type="ARBA" id="ARBA00023027"/>
    </source>
</evidence>
<dbReference type="Gene3D" id="3.40.50.10260">
    <property type="entry name" value="YjeF N-terminal domain"/>
    <property type="match status" value="1"/>
</dbReference>
<dbReference type="InterPro" id="IPR036652">
    <property type="entry name" value="YjeF_N_dom_sf"/>
</dbReference>
<dbReference type="SUPFAM" id="SSF64153">
    <property type="entry name" value="YjeF N-terminal domain-like"/>
    <property type="match status" value="1"/>
</dbReference>
<dbReference type="PROSITE" id="PS51385">
    <property type="entry name" value="YJEF_N"/>
    <property type="match status" value="1"/>
</dbReference>
<dbReference type="Pfam" id="PF03853">
    <property type="entry name" value="YjeF_N"/>
    <property type="match status" value="1"/>
</dbReference>
<feature type="binding site" evidence="17">
    <location>
        <begin position="424"/>
        <end position="428"/>
    </location>
    <ligand>
        <name>AMP</name>
        <dbReference type="ChEBI" id="CHEBI:456215"/>
    </ligand>
</feature>
<sequence length="523" mass="55243">MKIATAQQMREMDRAAIQERGIASTLLMENAARAVARAAVSVAEARPERPGRPRRAVCFCGAGNNGGDGVAAARFLMEAGMEVRAVLVGRREKMTSDCREMERRLEAKGGSLEDFTPDDPDFACWCLEADVMVDALFGIGLNTPLRGDPLMAVQMMNTCDIPVVSADIASGVEADTGRILGDAVQADVTVTFSLPKAGHFLGEGGLRTGRLTVAEIGIPLDLVLWTESNFYSVCENDVYLPRRERDAYKGNFGRDYILGGSVGYTGAPVLAARAAVRAGAGLVSVGVPEPIWPVVAMKLDEAMPSPLPAGKTGMLSLEATEQILARMNSSDVCLIGPGLGRGNGVASVVRHLLRSAHTAVILDADGINALEGHIDVLEARRGVVTILTPHDGEFLRLGGDLSSGDRLAAARSFAQEHGCCLVLKGHRTITAFPDGSAYVNTTGNPGMAKGGSGDVLGGIILALLGQGMSCREAVPMAVWLHGRAGDLCAEEIGEYGMTPGDLIERLPRVLRECEGKIRELGPQ</sequence>
<keyword evidence="6 17" id="KW-0547">Nucleotide-binding</keyword>
<comment type="cofactor">
    <cofactor evidence="17">
        <name>Mg(2+)</name>
        <dbReference type="ChEBI" id="CHEBI:18420"/>
    </cofactor>
</comment>
<name>A0ABR7HP34_9FIRM</name>
<keyword evidence="10 17" id="KW-0520">NAD</keyword>
<comment type="function">
    <text evidence="14 19">Bifunctional enzyme that catalyzes the epimerization of the S- and R-forms of NAD(P)HX and the dehydration of the S-form of NAD(P)HX at the expense of ADP, which is converted to AMP. This allows the repair of both epimers of NAD(P)HX, a damaged form of NAD(P)H that is a result of enzymatic or heat-dependent hydration.</text>
</comment>
<evidence type="ECO:0000313" key="22">
    <source>
        <dbReference type="EMBL" id="MBC5729275.1"/>
    </source>
</evidence>
<feature type="domain" description="YjeF N-terminal" evidence="21">
    <location>
        <begin position="9"/>
        <end position="224"/>
    </location>
</feature>
<evidence type="ECO:0000256" key="18">
    <source>
        <dbReference type="HAMAP-Rule" id="MF_01966"/>
    </source>
</evidence>
<feature type="binding site" evidence="17">
    <location>
        <position position="390"/>
    </location>
    <ligand>
        <name>(6S)-NADPHX</name>
        <dbReference type="ChEBI" id="CHEBI:64076"/>
    </ligand>
</feature>
<comment type="function">
    <text evidence="18">Catalyzes the epimerization of the S- and R-forms of NAD(P)HX, a damaged form of NAD(P)H that is a result of enzymatic or heat-dependent hydration. This is a prerequisite for the S-specific NAD(P)H-hydrate dehydratase to allow the repair of both epimers of NAD(P)HX.</text>
</comment>
<feature type="binding site" evidence="18">
    <location>
        <position position="134"/>
    </location>
    <ligand>
        <name>K(+)</name>
        <dbReference type="ChEBI" id="CHEBI:29103"/>
    </ligand>
</feature>
<keyword evidence="23" id="KW-1185">Reference proteome</keyword>
<comment type="cofactor">
    <cofactor evidence="18 19">
        <name>K(+)</name>
        <dbReference type="ChEBI" id="CHEBI:29103"/>
    </cofactor>
    <text evidence="18 19">Binds 1 potassium ion per subunit.</text>
</comment>
<comment type="similarity">
    <text evidence="17">Belongs to the NnrD/CARKD family.</text>
</comment>
<dbReference type="InterPro" id="IPR000631">
    <property type="entry name" value="CARKD"/>
</dbReference>
<evidence type="ECO:0000259" key="20">
    <source>
        <dbReference type="PROSITE" id="PS51383"/>
    </source>
</evidence>
<comment type="catalytic activity">
    <reaction evidence="15 17 19">
        <text>(6S)-NADHX + ADP = AMP + phosphate + NADH + H(+)</text>
        <dbReference type="Rhea" id="RHEA:32223"/>
        <dbReference type="ChEBI" id="CHEBI:15378"/>
        <dbReference type="ChEBI" id="CHEBI:43474"/>
        <dbReference type="ChEBI" id="CHEBI:57945"/>
        <dbReference type="ChEBI" id="CHEBI:64074"/>
        <dbReference type="ChEBI" id="CHEBI:456215"/>
        <dbReference type="ChEBI" id="CHEBI:456216"/>
        <dbReference type="EC" id="4.2.1.136"/>
    </reaction>
</comment>
<dbReference type="PANTHER" id="PTHR12592:SF0">
    <property type="entry name" value="ATP-DEPENDENT (S)-NAD(P)H-HYDRATE DEHYDRATASE"/>
    <property type="match status" value="1"/>
</dbReference>
<feature type="binding site" evidence="17">
    <location>
        <position position="454"/>
    </location>
    <ligand>
        <name>(6S)-NADPHX</name>
        <dbReference type="ChEBI" id="CHEBI:64076"/>
    </ligand>
</feature>
<evidence type="ECO:0000256" key="2">
    <source>
        <dbReference type="ARBA" id="ARBA00000909"/>
    </source>
</evidence>
<dbReference type="PROSITE" id="PS51383">
    <property type="entry name" value="YJEF_C_3"/>
    <property type="match status" value="1"/>
</dbReference>
<dbReference type="HAMAP" id="MF_01966">
    <property type="entry name" value="NADHX_epimerase"/>
    <property type="match status" value="1"/>
</dbReference>
<comment type="caution">
    <text evidence="18">Lacks conserved residue(s) required for the propagation of feature annotation.</text>
</comment>
<comment type="catalytic activity">
    <reaction evidence="16 17 19">
        <text>(6S)-NADPHX + ADP = AMP + phosphate + NADPH + H(+)</text>
        <dbReference type="Rhea" id="RHEA:32235"/>
        <dbReference type="ChEBI" id="CHEBI:15378"/>
        <dbReference type="ChEBI" id="CHEBI:43474"/>
        <dbReference type="ChEBI" id="CHEBI:57783"/>
        <dbReference type="ChEBI" id="CHEBI:64076"/>
        <dbReference type="ChEBI" id="CHEBI:456215"/>
        <dbReference type="ChEBI" id="CHEBI:456216"/>
        <dbReference type="EC" id="4.2.1.136"/>
    </reaction>
</comment>
<evidence type="ECO:0000256" key="7">
    <source>
        <dbReference type="ARBA" id="ARBA00022840"/>
    </source>
</evidence>
<comment type="catalytic activity">
    <reaction evidence="1 18 19">
        <text>(6R)-NADHX = (6S)-NADHX</text>
        <dbReference type="Rhea" id="RHEA:32215"/>
        <dbReference type="ChEBI" id="CHEBI:64074"/>
        <dbReference type="ChEBI" id="CHEBI:64075"/>
        <dbReference type="EC" id="5.1.99.6"/>
    </reaction>
</comment>
<comment type="similarity">
    <text evidence="3 19">In the N-terminal section; belongs to the NnrE/AIBP family.</text>
</comment>
<keyword evidence="9 18" id="KW-0630">Potassium</keyword>
<feature type="binding site" evidence="17">
    <location>
        <position position="267"/>
    </location>
    <ligand>
        <name>(6S)-NADPHX</name>
        <dbReference type="ChEBI" id="CHEBI:64076"/>
    </ligand>
</feature>
<comment type="similarity">
    <text evidence="18">Belongs to the NnrE/AIBP family.</text>
</comment>
<organism evidence="22 23">
    <name type="scientific">Pseudoflavonifractor hominis</name>
    <dbReference type="NCBI Taxonomy" id="2763059"/>
    <lineage>
        <taxon>Bacteria</taxon>
        <taxon>Bacillati</taxon>
        <taxon>Bacillota</taxon>
        <taxon>Clostridia</taxon>
        <taxon>Eubacteriales</taxon>
        <taxon>Oscillospiraceae</taxon>
        <taxon>Pseudoflavonifractor</taxon>
    </lineage>
</organism>
<evidence type="ECO:0000256" key="6">
    <source>
        <dbReference type="ARBA" id="ARBA00022741"/>
    </source>
</evidence>
<evidence type="ECO:0000256" key="14">
    <source>
        <dbReference type="ARBA" id="ARBA00025153"/>
    </source>
</evidence>
<gene>
    <name evidence="17" type="primary">nnrD</name>
    <name evidence="18" type="synonym">nnrE</name>
    <name evidence="22" type="ORF">H8S34_00300</name>
</gene>
<feature type="binding site" evidence="18">
    <location>
        <position position="65"/>
    </location>
    <ligand>
        <name>K(+)</name>
        <dbReference type="ChEBI" id="CHEBI:29103"/>
    </ligand>
</feature>
<dbReference type="Proteomes" id="UP000660021">
    <property type="component" value="Unassembled WGS sequence"/>
</dbReference>
<dbReference type="InterPro" id="IPR004443">
    <property type="entry name" value="YjeF_N_dom"/>
</dbReference>
<comment type="catalytic activity">
    <reaction evidence="2 18 19">
        <text>(6R)-NADPHX = (6S)-NADPHX</text>
        <dbReference type="Rhea" id="RHEA:32227"/>
        <dbReference type="ChEBI" id="CHEBI:64076"/>
        <dbReference type="ChEBI" id="CHEBI:64077"/>
        <dbReference type="EC" id="5.1.99.6"/>
    </reaction>
</comment>
<dbReference type="PIRSF" id="PIRSF017184">
    <property type="entry name" value="Nnr"/>
    <property type="match status" value="1"/>
</dbReference>
<evidence type="ECO:0000256" key="9">
    <source>
        <dbReference type="ARBA" id="ARBA00022958"/>
    </source>
</evidence>
<evidence type="ECO:0000256" key="8">
    <source>
        <dbReference type="ARBA" id="ARBA00022857"/>
    </source>
</evidence>
<feature type="binding site" evidence="18">
    <location>
        <begin position="138"/>
        <end position="144"/>
    </location>
    <ligand>
        <name>(6S)-NADPHX</name>
        <dbReference type="ChEBI" id="CHEBI:64076"/>
    </ligand>
</feature>
<feature type="binding site" evidence="18">
    <location>
        <position position="170"/>
    </location>
    <ligand>
        <name>K(+)</name>
        <dbReference type="ChEBI" id="CHEBI:29103"/>
    </ligand>
</feature>
<evidence type="ECO:0000256" key="3">
    <source>
        <dbReference type="ARBA" id="ARBA00006001"/>
    </source>
</evidence>
<keyword evidence="8 17" id="KW-0521">NADP</keyword>
<evidence type="ECO:0000256" key="13">
    <source>
        <dbReference type="ARBA" id="ARBA00023268"/>
    </source>
</evidence>
<comment type="function">
    <text evidence="17">Catalyzes the dehydration of the S-form of NAD(P)HX at the expense of ADP, which is converted to AMP. Together with NAD(P)HX epimerase, which catalyzes the epimerization of the S- and R-forms, the enzyme allows the repair of both epimers of NAD(P)HX, a damaged form of NAD(P)H that is a result of enzymatic or heat-dependent hydration.</text>
</comment>
<dbReference type="CDD" id="cd01171">
    <property type="entry name" value="YXKO-related"/>
    <property type="match status" value="1"/>
</dbReference>
<dbReference type="Pfam" id="PF01256">
    <property type="entry name" value="Carb_kinase"/>
    <property type="match status" value="1"/>
</dbReference>